<reference evidence="1 2" key="1">
    <citation type="submission" date="2023-03" db="EMBL/GenBank/DDBJ databases">
        <title>Speciation in Pyrococcus: adaptation to high temperature as a mechanism.</title>
        <authorList>
            <person name="Gu J."/>
        </authorList>
    </citation>
    <scope>NUCLEOTIDE SEQUENCE [LARGE SCALE GENOMIC DNA]</scope>
    <source>
        <strain evidence="1 2">LMOA34</strain>
    </source>
</reference>
<dbReference type="Proteomes" id="UP001571980">
    <property type="component" value="Unassembled WGS sequence"/>
</dbReference>
<evidence type="ECO:0000313" key="1">
    <source>
        <dbReference type="EMBL" id="MFA4805116.1"/>
    </source>
</evidence>
<protein>
    <submittedName>
        <fullName evidence="1">Uncharacterized protein</fullName>
    </submittedName>
</protein>
<dbReference type="RefSeq" id="WP_372824459.1">
    <property type="nucleotide sequence ID" value="NZ_JARRIG010000007.1"/>
</dbReference>
<comment type="caution">
    <text evidence="1">The sequence shown here is derived from an EMBL/GenBank/DDBJ whole genome shotgun (WGS) entry which is preliminary data.</text>
</comment>
<name>A0ABV4T5X9_9EURY</name>
<keyword evidence="2" id="KW-1185">Reference proteome</keyword>
<organism evidence="1 2">
    <name type="scientific">Pyrococcus kukulkanii</name>
    <dbReference type="NCBI Taxonomy" id="1609559"/>
    <lineage>
        <taxon>Archaea</taxon>
        <taxon>Methanobacteriati</taxon>
        <taxon>Methanobacteriota</taxon>
        <taxon>Thermococci</taxon>
        <taxon>Thermococcales</taxon>
        <taxon>Thermococcaceae</taxon>
        <taxon>Pyrococcus</taxon>
    </lineage>
</organism>
<evidence type="ECO:0000313" key="2">
    <source>
        <dbReference type="Proteomes" id="UP001571980"/>
    </source>
</evidence>
<proteinExistence type="predicted"/>
<sequence>MVEGLEKRKAGHNKDKIKPEIGALYIYAIVDAVKSVVAKKMNLPREAVEKLIFTPEFDDILYDLTKDLPKEMKADIMAAVMAYRLAGPPRTPKHN</sequence>
<dbReference type="EMBL" id="JARRIG010000007">
    <property type="protein sequence ID" value="MFA4805116.1"/>
    <property type="molecule type" value="Genomic_DNA"/>
</dbReference>
<accession>A0ABV4T5X9</accession>
<gene>
    <name evidence="1" type="ORF">P8X34_10310</name>
</gene>